<dbReference type="AlphaFoldDB" id="A0A401IE54"/>
<evidence type="ECO:0000313" key="2">
    <source>
        <dbReference type="EMBL" id="GBF79558.1"/>
    </source>
</evidence>
<sequence length="141" mass="16357">MTLTFNKKSYLKLLEETKIIPKIIETEAEYQDYLTVAENLISKKDNRTPEETTLFRLLVKLIEDYEEQYYSLEDWSHLPPHEILQHLLESSETQQAHLVEVIGSDRELISALVNGQQTISVEQAKKLGVYFKVAPSLFIES</sequence>
<dbReference type="SUPFAM" id="SSF47413">
    <property type="entry name" value="lambda repressor-like DNA-binding domains"/>
    <property type="match status" value="1"/>
</dbReference>
<organism evidence="2 3">
    <name type="scientific">Aphanothece sacrum FPU1</name>
    <dbReference type="NCBI Taxonomy" id="1920663"/>
    <lineage>
        <taxon>Bacteria</taxon>
        <taxon>Bacillati</taxon>
        <taxon>Cyanobacteriota</taxon>
        <taxon>Cyanophyceae</taxon>
        <taxon>Oscillatoriophycideae</taxon>
        <taxon>Chroococcales</taxon>
        <taxon>Aphanothecaceae</taxon>
        <taxon>Aphanothece</taxon>
    </lineage>
</organism>
<dbReference type="GO" id="GO:0003677">
    <property type="term" value="F:DNA binding"/>
    <property type="evidence" value="ECO:0007669"/>
    <property type="project" value="InterPro"/>
</dbReference>
<feature type="domain" description="HTH cro/C1-type" evidence="1">
    <location>
        <begin position="100"/>
        <end position="138"/>
    </location>
</feature>
<dbReference type="InterPro" id="IPR010982">
    <property type="entry name" value="Lambda_DNA-bd_dom_sf"/>
</dbReference>
<dbReference type="InterPro" id="IPR001387">
    <property type="entry name" value="Cro/C1-type_HTH"/>
</dbReference>
<dbReference type="EMBL" id="BDQK01000003">
    <property type="protein sequence ID" value="GBF79558.1"/>
    <property type="molecule type" value="Genomic_DNA"/>
</dbReference>
<evidence type="ECO:0000259" key="1">
    <source>
        <dbReference type="PROSITE" id="PS50943"/>
    </source>
</evidence>
<protein>
    <submittedName>
        <fullName evidence="2">Transcriptional regulator</fullName>
    </submittedName>
</protein>
<proteinExistence type="predicted"/>
<gene>
    <name evidence="2" type="ORF">AsFPU1_0954</name>
</gene>
<name>A0A401IE54_APHSA</name>
<dbReference type="PROSITE" id="PS50943">
    <property type="entry name" value="HTH_CROC1"/>
    <property type="match status" value="1"/>
</dbReference>
<accession>A0A401IE54</accession>
<dbReference type="RefSeq" id="WP_124976854.1">
    <property type="nucleotide sequence ID" value="NZ_BDQK01000003.1"/>
</dbReference>
<dbReference type="OrthoDB" id="464133at2"/>
<dbReference type="Gene3D" id="1.10.260.40">
    <property type="entry name" value="lambda repressor-like DNA-binding domains"/>
    <property type="match status" value="1"/>
</dbReference>
<reference evidence="3" key="1">
    <citation type="submission" date="2017-05" db="EMBL/GenBank/DDBJ databases">
        <title>Physiological properties and genetic analysis related to exopolysaccharide production of fresh-water unicellular cyanobacterium Aphanothece sacrum, Suizenji Nori, that has been cultured as a food source in Japan.</title>
        <authorList>
            <person name="Kanesaki Y."/>
            <person name="Yoshikawa S."/>
            <person name="Ohki K."/>
        </authorList>
    </citation>
    <scope>NUCLEOTIDE SEQUENCE [LARGE SCALE GENOMIC DNA]</scope>
    <source>
        <strain evidence="3">FPU1</strain>
    </source>
</reference>
<comment type="caution">
    <text evidence="2">The sequence shown here is derived from an EMBL/GenBank/DDBJ whole genome shotgun (WGS) entry which is preliminary data.</text>
</comment>
<evidence type="ECO:0000313" key="3">
    <source>
        <dbReference type="Proteomes" id="UP000287247"/>
    </source>
</evidence>
<dbReference type="Proteomes" id="UP000287247">
    <property type="component" value="Unassembled WGS sequence"/>
</dbReference>
<keyword evidence="3" id="KW-1185">Reference proteome</keyword>